<dbReference type="InterPro" id="IPR002524">
    <property type="entry name" value="Cation_efflux"/>
</dbReference>
<dbReference type="Pfam" id="PF01545">
    <property type="entry name" value="Cation_efflux"/>
    <property type="match status" value="1"/>
</dbReference>
<proteinExistence type="inferred from homology"/>
<reference evidence="12" key="2">
    <citation type="submission" date="2023-07" db="EMBL/GenBank/DDBJ databases">
        <title>Cedecea davisae an AmpC producer and its therapeutic implications.</title>
        <authorList>
            <person name="Notter J."/>
        </authorList>
    </citation>
    <scope>NUCLEOTIDE SEQUENCE [LARGE SCALE GENOMIC DNA]</scope>
    <source>
        <strain evidence="12">1</strain>
    </source>
</reference>
<dbReference type="RefSeq" id="WP_216377223.1">
    <property type="nucleotide sequence ID" value="NZ_JAGRYT010000038.1"/>
</dbReference>
<feature type="domain" description="Cation efflux protein transmembrane" evidence="9">
    <location>
        <begin position="20"/>
        <end position="213"/>
    </location>
</feature>
<evidence type="ECO:0000256" key="5">
    <source>
        <dbReference type="ARBA" id="ARBA00022692"/>
    </source>
</evidence>
<gene>
    <name evidence="11" type="ORF">KC222_21240</name>
</gene>
<evidence type="ECO:0000256" key="6">
    <source>
        <dbReference type="ARBA" id="ARBA00022989"/>
    </source>
</evidence>
<evidence type="ECO:0000256" key="4">
    <source>
        <dbReference type="ARBA" id="ARBA00022496"/>
    </source>
</evidence>
<evidence type="ECO:0000259" key="9">
    <source>
        <dbReference type="Pfam" id="PF01545"/>
    </source>
</evidence>
<organism evidence="11 12">
    <name type="scientific">Cedecea davisae</name>
    <dbReference type="NCBI Taxonomy" id="158484"/>
    <lineage>
        <taxon>Bacteria</taxon>
        <taxon>Pseudomonadati</taxon>
        <taxon>Pseudomonadota</taxon>
        <taxon>Gammaproteobacteria</taxon>
        <taxon>Enterobacterales</taxon>
        <taxon>Enterobacteriaceae</taxon>
        <taxon>Cedecea</taxon>
    </lineage>
</organism>
<dbReference type="PANTHER" id="PTHR43840">
    <property type="entry name" value="MITOCHONDRIAL METAL TRANSPORTER 1-RELATED"/>
    <property type="match status" value="1"/>
</dbReference>
<keyword evidence="12" id="KW-1185">Reference proteome</keyword>
<keyword evidence="4" id="KW-0408">Iron</keyword>
<accession>A0ABS6DMS5</accession>
<dbReference type="NCBIfam" id="TIGR01297">
    <property type="entry name" value="CDF"/>
    <property type="match status" value="1"/>
</dbReference>
<protein>
    <submittedName>
        <fullName evidence="11">Cation transporter</fullName>
    </submittedName>
</protein>
<keyword evidence="5 8" id="KW-0812">Transmembrane</keyword>
<evidence type="ECO:0000313" key="11">
    <source>
        <dbReference type="EMBL" id="MBU4684523.1"/>
    </source>
</evidence>
<keyword evidence="4" id="KW-0410">Iron transport</keyword>
<dbReference type="InterPro" id="IPR027470">
    <property type="entry name" value="Cation_efflux_CTD"/>
</dbReference>
<evidence type="ECO:0000256" key="7">
    <source>
        <dbReference type="ARBA" id="ARBA00023136"/>
    </source>
</evidence>
<dbReference type="Pfam" id="PF16916">
    <property type="entry name" value="ZT_dimer"/>
    <property type="match status" value="1"/>
</dbReference>
<evidence type="ECO:0000256" key="1">
    <source>
        <dbReference type="ARBA" id="ARBA00004141"/>
    </source>
</evidence>
<dbReference type="Proteomes" id="UP000686327">
    <property type="component" value="Unassembled WGS sequence"/>
</dbReference>
<comment type="similarity">
    <text evidence="2">Belongs to the cation diffusion facilitator (CDF) transporter (TC 2.A.4) family. FieF subfamily.</text>
</comment>
<feature type="domain" description="Cation efflux protein cytoplasmic" evidence="10">
    <location>
        <begin position="218"/>
        <end position="294"/>
    </location>
</feature>
<dbReference type="EMBL" id="JAGRYU010000035">
    <property type="protein sequence ID" value="MBU4684523.1"/>
    <property type="molecule type" value="Genomic_DNA"/>
</dbReference>
<reference evidence="11 12" key="1">
    <citation type="submission" date="2021-04" db="EMBL/GenBank/DDBJ databases">
        <authorList>
            <person name="Seiffert S.N."/>
        </authorList>
    </citation>
    <scope>NUCLEOTIDE SEQUENCE [LARGE SCALE GENOMIC DNA]</scope>
    <source>
        <strain evidence="11 12">1</strain>
    </source>
</reference>
<name>A0ABS6DMS5_9ENTR</name>
<dbReference type="PANTHER" id="PTHR43840:SF15">
    <property type="entry name" value="MITOCHONDRIAL METAL TRANSPORTER 1-RELATED"/>
    <property type="match status" value="1"/>
</dbReference>
<feature type="transmembrane region" description="Helical" evidence="8">
    <location>
        <begin position="20"/>
        <end position="39"/>
    </location>
</feature>
<keyword evidence="3" id="KW-0813">Transport</keyword>
<evidence type="ECO:0000313" key="12">
    <source>
        <dbReference type="Proteomes" id="UP000686327"/>
    </source>
</evidence>
<comment type="caution">
    <text evidence="11">The sequence shown here is derived from an EMBL/GenBank/DDBJ whole genome shotgun (WGS) entry which is preliminary data.</text>
</comment>
<sequence length="299" mass="32778">MNGNNNKSQLRASETKKCTLVSLCINFFLSVFQIIAGVFSGSQGLIADGIHSLSDLSSDFVVLIANKKGQKECDDDHHYGHLRFENGGKLIIGAILLLVGLGTIWSAGGKLLHNSLPQEINPLAIWVAIIALVIKETLFRYMLFVGKRIQSSLLIANAWHARSDAASSVIVAIGIIGNMLGFHMMDSIAALIVGLFIARMGYHFSSDALQDLMDRSVDTELEHEIRVCLLSTTGVEGVHDLKTRKMGDYALVDVHIEVNGDLSIREGHEIAIDARKRVMAVFDVLNVMVHIEPEDSDCR</sequence>
<keyword evidence="4" id="KW-0406">Ion transport</keyword>
<evidence type="ECO:0000256" key="2">
    <source>
        <dbReference type="ARBA" id="ARBA00010212"/>
    </source>
</evidence>
<evidence type="ECO:0000256" key="8">
    <source>
        <dbReference type="SAM" id="Phobius"/>
    </source>
</evidence>
<feature type="transmembrane region" description="Helical" evidence="8">
    <location>
        <begin position="123"/>
        <end position="144"/>
    </location>
</feature>
<keyword evidence="6 8" id="KW-1133">Transmembrane helix</keyword>
<dbReference type="InterPro" id="IPR050291">
    <property type="entry name" value="CDF_Transporter"/>
</dbReference>
<evidence type="ECO:0000259" key="10">
    <source>
        <dbReference type="Pfam" id="PF16916"/>
    </source>
</evidence>
<feature type="transmembrane region" description="Helical" evidence="8">
    <location>
        <begin position="90"/>
        <end position="108"/>
    </location>
</feature>
<evidence type="ECO:0000256" key="3">
    <source>
        <dbReference type="ARBA" id="ARBA00022448"/>
    </source>
</evidence>
<comment type="subcellular location">
    <subcellularLocation>
        <location evidence="1">Membrane</location>
        <topology evidence="1">Multi-pass membrane protein</topology>
    </subcellularLocation>
</comment>
<dbReference type="InterPro" id="IPR058533">
    <property type="entry name" value="Cation_efflux_TM"/>
</dbReference>
<keyword evidence="7 8" id="KW-0472">Membrane</keyword>